<dbReference type="Proteomes" id="UP000603940">
    <property type="component" value="Unassembled WGS sequence"/>
</dbReference>
<proteinExistence type="predicted"/>
<evidence type="ECO:0000313" key="1">
    <source>
        <dbReference type="EMBL" id="MBC9176342.1"/>
    </source>
</evidence>
<gene>
    <name evidence="1" type="ORF">IBL25_05235</name>
</gene>
<reference evidence="1 2" key="1">
    <citation type="journal article" date="2009" name="Int. J. Syst. Evol. Microbiol.">
        <title>Transfer of Teichococcus ludipueritiae and Muricoccus roseus to the genus Roseomonas, as Roseomonas ludipueritiae comb. nov. and Roseomonas rosea comb. nov., respectively, and emended description of the genus Roseomonas.</title>
        <authorList>
            <person name="Sanchez-Porro C."/>
            <person name="Gallego V."/>
            <person name="Busse H.J."/>
            <person name="Kampfer P."/>
            <person name="Ventosa A."/>
        </authorList>
    </citation>
    <scope>NUCLEOTIDE SEQUENCE [LARGE SCALE GENOMIC DNA]</scope>
    <source>
        <strain evidence="1 2">DSM 14915</strain>
    </source>
</reference>
<keyword evidence="2" id="KW-1185">Reference proteome</keyword>
<evidence type="ECO:0000313" key="2">
    <source>
        <dbReference type="Proteomes" id="UP000603940"/>
    </source>
</evidence>
<dbReference type="EMBL" id="JACTUZ010000011">
    <property type="protein sequence ID" value="MBC9176342.1"/>
    <property type="molecule type" value="Genomic_DNA"/>
</dbReference>
<protein>
    <submittedName>
        <fullName evidence="1">Usg-like family protein</fullName>
    </submittedName>
</protein>
<accession>A0ABR7R3X2</accession>
<dbReference type="InterPro" id="IPR009354">
    <property type="entry name" value="Usg"/>
</dbReference>
<sequence length="91" mass="10665">MLLRDIESFVCIPDWRLTTAEILYHLPDHPGLLQTFIWQKLDHAPNFPELHRFLAFWQRDIEGPLHSVRVASAALTKPAEFRYAGGEFRLH</sequence>
<name>A0ABR7R3X2_9PROT</name>
<organism evidence="1 2">
    <name type="scientific">Pseudoroseomonas ludipueritiae</name>
    <dbReference type="NCBI Taxonomy" id="198093"/>
    <lineage>
        <taxon>Bacteria</taxon>
        <taxon>Pseudomonadati</taxon>
        <taxon>Pseudomonadota</taxon>
        <taxon>Alphaproteobacteria</taxon>
        <taxon>Acetobacterales</taxon>
        <taxon>Acetobacteraceae</taxon>
        <taxon>Pseudoroseomonas</taxon>
    </lineage>
</organism>
<dbReference type="RefSeq" id="WP_187777497.1">
    <property type="nucleotide sequence ID" value="NZ_JACTUZ010000011.1"/>
</dbReference>
<dbReference type="Pfam" id="PF06233">
    <property type="entry name" value="Usg"/>
    <property type="match status" value="1"/>
</dbReference>
<comment type="caution">
    <text evidence="1">The sequence shown here is derived from an EMBL/GenBank/DDBJ whole genome shotgun (WGS) entry which is preliminary data.</text>
</comment>